<keyword evidence="7" id="KW-1015">Disulfide bond</keyword>
<dbReference type="HOGENOM" id="CLU_073092_0_0_1"/>
<evidence type="ECO:0000256" key="1">
    <source>
        <dbReference type="ARBA" id="ARBA00002219"/>
    </source>
</evidence>
<organism evidence="9 10">
    <name type="scientific">Nematostella vectensis</name>
    <name type="common">Starlet sea anemone</name>
    <dbReference type="NCBI Taxonomy" id="45351"/>
    <lineage>
        <taxon>Eukaryota</taxon>
        <taxon>Metazoa</taxon>
        <taxon>Cnidaria</taxon>
        <taxon>Anthozoa</taxon>
        <taxon>Hexacorallia</taxon>
        <taxon>Actiniaria</taxon>
        <taxon>Edwardsiidae</taxon>
        <taxon>Nematostella</taxon>
    </lineage>
</organism>
<evidence type="ECO:0000256" key="7">
    <source>
        <dbReference type="ARBA" id="ARBA00023157"/>
    </source>
</evidence>
<dbReference type="PANTHER" id="PTHR45713">
    <property type="entry name" value="FTP DOMAIN-CONTAINING PROTEIN"/>
    <property type="match status" value="1"/>
</dbReference>
<name>A7S0H4_NEMVE</name>
<dbReference type="Gene3D" id="2.60.120.260">
    <property type="entry name" value="Galactose-binding domain-like"/>
    <property type="match status" value="2"/>
</dbReference>
<gene>
    <name evidence="9" type="ORF">NEMVEDRAFT_v1g100075</name>
</gene>
<comment type="subunit">
    <text evidence="3">Homotrimer.</text>
</comment>
<accession>A7S0H4</accession>
<dbReference type="OMA" id="CTHTERM"/>
<protein>
    <recommendedName>
        <fullName evidence="8">Fucolectin tachylectin-4 pentraxin-1 domain-containing protein</fullName>
    </recommendedName>
</protein>
<sequence>WWRVDLGRTYVVDEVFIISRTDGFPERPNGLEVRVGKGNLDKNGTENAICGEKISTGPVNKPIYCRPGLRGRYVVLYIPAVNSRIEICEVKVNVNPNANLALSKSTAQSAVSNNGVASRAVDGNTDGKWEHSSCTHTPFEANPWWRVDLGTTKPVFEVFLVNRLTSERLHNAEIRVGDDLTDNGNANPRCGDMFSLAGLHKLSIYCKPRRAGRYVNVRLVGSRVILTLCEVEVYSEGKGSRMSPCE</sequence>
<reference evidence="9 10" key="1">
    <citation type="journal article" date="2007" name="Science">
        <title>Sea anemone genome reveals ancestral eumetazoan gene repertoire and genomic organization.</title>
        <authorList>
            <person name="Putnam N.H."/>
            <person name="Srivastava M."/>
            <person name="Hellsten U."/>
            <person name="Dirks B."/>
            <person name="Chapman J."/>
            <person name="Salamov A."/>
            <person name="Terry A."/>
            <person name="Shapiro H."/>
            <person name="Lindquist E."/>
            <person name="Kapitonov V.V."/>
            <person name="Jurka J."/>
            <person name="Genikhovich G."/>
            <person name="Grigoriev I.V."/>
            <person name="Lucas S.M."/>
            <person name="Steele R.E."/>
            <person name="Finnerty J.R."/>
            <person name="Technau U."/>
            <person name="Martindale M.Q."/>
            <person name="Rokhsar D.S."/>
        </authorList>
    </citation>
    <scope>NUCLEOTIDE SEQUENCE [LARGE SCALE GENOMIC DNA]</scope>
    <source>
        <strain evidence="10">CH2 X CH6</strain>
    </source>
</reference>
<dbReference type="PhylomeDB" id="A7S0H4"/>
<keyword evidence="10" id="KW-1185">Reference proteome</keyword>
<dbReference type="Proteomes" id="UP000001593">
    <property type="component" value="Unassembled WGS sequence"/>
</dbReference>
<dbReference type="GO" id="GO:0046872">
    <property type="term" value="F:metal ion binding"/>
    <property type="evidence" value="ECO:0007669"/>
    <property type="project" value="UniProtKB-KW"/>
</dbReference>
<comment type="function">
    <text evidence="1">Acts as a defensive agent. Recognizes blood group fucosylated oligosaccharides including A, B, H and Lewis B-type antigens. Does not recognize Lewis A antigen and has low affinity for monovalent haptens.</text>
</comment>
<proteinExistence type="inferred from homology"/>
<dbReference type="SMART" id="SM00607">
    <property type="entry name" value="FTP"/>
    <property type="match status" value="1"/>
</dbReference>
<dbReference type="PANTHER" id="PTHR45713:SF6">
    <property type="entry name" value="F5_8 TYPE C DOMAIN-CONTAINING PROTEIN"/>
    <property type="match status" value="1"/>
</dbReference>
<dbReference type="eggNOG" id="ENOG502QQVA">
    <property type="taxonomic scope" value="Eukaryota"/>
</dbReference>
<dbReference type="InParanoid" id="A7S0H4"/>
<evidence type="ECO:0000313" key="10">
    <source>
        <dbReference type="Proteomes" id="UP000001593"/>
    </source>
</evidence>
<dbReference type="InterPro" id="IPR051941">
    <property type="entry name" value="BG_Antigen-Binding_Lectin"/>
</dbReference>
<dbReference type="GO" id="GO:0001868">
    <property type="term" value="P:regulation of complement activation, lectin pathway"/>
    <property type="evidence" value="ECO:0007669"/>
    <property type="project" value="UniProtKB-ARBA"/>
</dbReference>
<dbReference type="GO" id="GO:0042806">
    <property type="term" value="F:fucose binding"/>
    <property type="evidence" value="ECO:0007669"/>
    <property type="project" value="UniProtKB-ARBA"/>
</dbReference>
<evidence type="ECO:0000256" key="4">
    <source>
        <dbReference type="ARBA" id="ARBA00022723"/>
    </source>
</evidence>
<dbReference type="GO" id="GO:0010185">
    <property type="term" value="P:regulation of cellular defense response"/>
    <property type="evidence" value="ECO:0007669"/>
    <property type="project" value="UniProtKB-ARBA"/>
</dbReference>
<evidence type="ECO:0000256" key="6">
    <source>
        <dbReference type="ARBA" id="ARBA00022837"/>
    </source>
</evidence>
<keyword evidence="5" id="KW-0430">Lectin</keyword>
<dbReference type="AlphaFoldDB" id="A7S0H4"/>
<dbReference type="InterPro" id="IPR008979">
    <property type="entry name" value="Galactose-bd-like_sf"/>
</dbReference>
<evidence type="ECO:0000256" key="3">
    <source>
        <dbReference type="ARBA" id="ARBA00011233"/>
    </source>
</evidence>
<feature type="non-terminal residue" evidence="9">
    <location>
        <position position="246"/>
    </location>
</feature>
<dbReference type="EMBL" id="DS469561">
    <property type="protein sequence ID" value="EDO42729.1"/>
    <property type="molecule type" value="Genomic_DNA"/>
</dbReference>
<dbReference type="SUPFAM" id="SSF49785">
    <property type="entry name" value="Galactose-binding domain-like"/>
    <property type="match status" value="2"/>
</dbReference>
<evidence type="ECO:0000313" key="9">
    <source>
        <dbReference type="EMBL" id="EDO42729.1"/>
    </source>
</evidence>
<comment type="similarity">
    <text evidence="2">Belongs to the fucolectin family.</text>
</comment>
<dbReference type="InterPro" id="IPR006585">
    <property type="entry name" value="FTP1"/>
</dbReference>
<evidence type="ECO:0000259" key="8">
    <source>
        <dbReference type="SMART" id="SM00607"/>
    </source>
</evidence>
<evidence type="ECO:0000256" key="5">
    <source>
        <dbReference type="ARBA" id="ARBA00022734"/>
    </source>
</evidence>
<keyword evidence="6" id="KW-0106">Calcium</keyword>
<evidence type="ECO:0000256" key="2">
    <source>
        <dbReference type="ARBA" id="ARBA00010147"/>
    </source>
</evidence>
<keyword evidence="4" id="KW-0479">Metal-binding</keyword>
<dbReference type="Pfam" id="PF22633">
    <property type="entry name" value="F5_F8_type_C_2"/>
    <property type="match status" value="2"/>
</dbReference>
<feature type="domain" description="Fucolectin tachylectin-4 pentraxin-1" evidence="8">
    <location>
        <begin position="97"/>
        <end position="246"/>
    </location>
</feature>